<dbReference type="SUPFAM" id="SSF53335">
    <property type="entry name" value="S-adenosyl-L-methionine-dependent methyltransferases"/>
    <property type="match status" value="1"/>
</dbReference>
<dbReference type="PANTHER" id="PTHR43591">
    <property type="entry name" value="METHYLTRANSFERASE"/>
    <property type="match status" value="1"/>
</dbReference>
<dbReference type="Proteomes" id="UP000266861">
    <property type="component" value="Unassembled WGS sequence"/>
</dbReference>
<evidence type="ECO:0000259" key="1">
    <source>
        <dbReference type="Pfam" id="PF13649"/>
    </source>
</evidence>
<dbReference type="STRING" id="1348612.A0A397HDV3"/>
<reference evidence="2 3" key="1">
    <citation type="submission" date="2018-08" db="EMBL/GenBank/DDBJ databases">
        <title>Genome and evolution of the arbuscular mycorrhizal fungus Diversispora epigaea (formerly Glomus versiforme) and its bacterial endosymbionts.</title>
        <authorList>
            <person name="Sun X."/>
            <person name="Fei Z."/>
            <person name="Harrison M."/>
        </authorList>
    </citation>
    <scope>NUCLEOTIDE SEQUENCE [LARGE SCALE GENOMIC DNA]</scope>
    <source>
        <strain evidence="2 3">IT104</strain>
    </source>
</reference>
<gene>
    <name evidence="2" type="ORF">Glove_349g105</name>
</gene>
<dbReference type="Gene3D" id="3.40.50.150">
    <property type="entry name" value="Vaccinia Virus protein VP39"/>
    <property type="match status" value="1"/>
</dbReference>
<evidence type="ECO:0000313" key="3">
    <source>
        <dbReference type="Proteomes" id="UP000266861"/>
    </source>
</evidence>
<dbReference type="AlphaFoldDB" id="A0A397HDV3"/>
<dbReference type="EMBL" id="PQFF01000319">
    <property type="protein sequence ID" value="RHZ61252.1"/>
    <property type="molecule type" value="Genomic_DNA"/>
</dbReference>
<dbReference type="PANTHER" id="PTHR43591:SF24">
    <property type="entry name" value="2-METHOXY-6-POLYPRENYL-1,4-BENZOQUINOL METHYLASE, MITOCHONDRIAL"/>
    <property type="match status" value="1"/>
</dbReference>
<dbReference type="OrthoDB" id="2013972at2759"/>
<name>A0A397HDV3_9GLOM</name>
<evidence type="ECO:0000313" key="2">
    <source>
        <dbReference type="EMBL" id="RHZ61252.1"/>
    </source>
</evidence>
<comment type="caution">
    <text evidence="2">The sequence shown here is derived from an EMBL/GenBank/DDBJ whole genome shotgun (WGS) entry which is preliminary data.</text>
</comment>
<dbReference type="CDD" id="cd02440">
    <property type="entry name" value="AdoMet_MTases"/>
    <property type="match status" value="1"/>
</dbReference>
<organism evidence="2 3">
    <name type="scientific">Diversispora epigaea</name>
    <dbReference type="NCBI Taxonomy" id="1348612"/>
    <lineage>
        <taxon>Eukaryota</taxon>
        <taxon>Fungi</taxon>
        <taxon>Fungi incertae sedis</taxon>
        <taxon>Mucoromycota</taxon>
        <taxon>Glomeromycotina</taxon>
        <taxon>Glomeromycetes</taxon>
        <taxon>Diversisporales</taxon>
        <taxon>Diversisporaceae</taxon>
        <taxon>Diversispora</taxon>
    </lineage>
</organism>
<proteinExistence type="predicted"/>
<protein>
    <recommendedName>
        <fullName evidence="1">Methyltransferase domain-containing protein</fullName>
    </recommendedName>
</protein>
<dbReference type="InterPro" id="IPR041698">
    <property type="entry name" value="Methyltransf_25"/>
</dbReference>
<dbReference type="GO" id="GO:0008168">
    <property type="term" value="F:methyltransferase activity"/>
    <property type="evidence" value="ECO:0007669"/>
    <property type="project" value="TreeGrafter"/>
</dbReference>
<accession>A0A397HDV3</accession>
<dbReference type="Pfam" id="PF13649">
    <property type="entry name" value="Methyltransf_25"/>
    <property type="match status" value="1"/>
</dbReference>
<sequence>MDNENLSNHIPSDDGGDVIVDPKNNLIEKEIQRFKNEHRLLISIWQVSFSAPVKEILKSSGAKVLDVECGYGIWLSEVAQEYPNATFIGIDSSKNIPTTLPNNANLIRCDPKKRLPFSDGTFDYVHCRNGSIAFSTDPSIIPEMVRVLKAGGFIELCEVDAHNVNEGPSMKKIADGGMSLGVTRGVDGMIGEKVDEILLKNGEITNIVHLQRYGQLGTWGGEKGTMAVENFRNNWLSLKDQLVEFMNISPEDFDKLIEKCIRETERFRTYFKTHRIYGQKIELCS</sequence>
<feature type="domain" description="Methyltransferase" evidence="1">
    <location>
        <begin position="64"/>
        <end position="152"/>
    </location>
</feature>
<dbReference type="InterPro" id="IPR029063">
    <property type="entry name" value="SAM-dependent_MTases_sf"/>
</dbReference>
<keyword evidence="3" id="KW-1185">Reference proteome</keyword>